<evidence type="ECO:0000259" key="1">
    <source>
        <dbReference type="PROSITE" id="PS50125"/>
    </source>
</evidence>
<dbReference type="AlphaFoldDB" id="A0A383A7X1"/>
<organism evidence="2">
    <name type="scientific">marine metagenome</name>
    <dbReference type="NCBI Taxonomy" id="408172"/>
    <lineage>
        <taxon>unclassified sequences</taxon>
        <taxon>metagenomes</taxon>
        <taxon>ecological metagenomes</taxon>
    </lineage>
</organism>
<name>A0A383A7X1_9ZZZZ</name>
<dbReference type="InterPro" id="IPR050697">
    <property type="entry name" value="Adenylyl/Guanylyl_Cyclase_3/4"/>
</dbReference>
<dbReference type="InterPro" id="IPR001054">
    <property type="entry name" value="A/G_cyclase"/>
</dbReference>
<dbReference type="SMART" id="SM00044">
    <property type="entry name" value="CYCc"/>
    <property type="match status" value="1"/>
</dbReference>
<proteinExistence type="predicted"/>
<dbReference type="Gene3D" id="3.30.70.1230">
    <property type="entry name" value="Nucleotide cyclase"/>
    <property type="match status" value="1"/>
</dbReference>
<evidence type="ECO:0000313" key="2">
    <source>
        <dbReference type="EMBL" id="SVE03720.1"/>
    </source>
</evidence>
<dbReference type="GO" id="GO:0035556">
    <property type="term" value="P:intracellular signal transduction"/>
    <property type="evidence" value="ECO:0007669"/>
    <property type="project" value="InterPro"/>
</dbReference>
<feature type="domain" description="Guanylate cyclase" evidence="1">
    <location>
        <begin position="13"/>
        <end position="146"/>
    </location>
</feature>
<dbReference type="EMBL" id="UINC01189844">
    <property type="protein sequence ID" value="SVE03720.1"/>
    <property type="molecule type" value="Genomic_DNA"/>
</dbReference>
<protein>
    <recommendedName>
        <fullName evidence="1">Guanylate cyclase domain-containing protein</fullName>
    </recommendedName>
</protein>
<reference evidence="2" key="1">
    <citation type="submission" date="2018-05" db="EMBL/GenBank/DDBJ databases">
        <authorList>
            <person name="Lanie J.A."/>
            <person name="Ng W.-L."/>
            <person name="Kazmierczak K.M."/>
            <person name="Andrzejewski T.M."/>
            <person name="Davidsen T.M."/>
            <person name="Wayne K.J."/>
            <person name="Tettelin H."/>
            <person name="Glass J.I."/>
            <person name="Rusch D."/>
            <person name="Podicherti R."/>
            <person name="Tsui H.-C.T."/>
            <person name="Winkler M.E."/>
        </authorList>
    </citation>
    <scope>NUCLEOTIDE SEQUENCE</scope>
</reference>
<dbReference type="GO" id="GO:0006171">
    <property type="term" value="P:cAMP biosynthetic process"/>
    <property type="evidence" value="ECO:0007669"/>
    <property type="project" value="TreeGrafter"/>
</dbReference>
<gene>
    <name evidence="2" type="ORF">METZ01_LOCUS456574</name>
</gene>
<dbReference type="PANTHER" id="PTHR43081:SF1">
    <property type="entry name" value="ADENYLATE CYCLASE, TERMINAL-DIFFERENTIATION SPECIFIC"/>
    <property type="match status" value="1"/>
</dbReference>
<dbReference type="CDD" id="cd07302">
    <property type="entry name" value="CHD"/>
    <property type="match status" value="1"/>
</dbReference>
<sequence>NLKFGQAESDFKTILFSDIRAITKLSESYSPQELLDFLNDYLRMMNPAIMDHHGFVDKFIGDAIMAIFDRPDQSDAAEALDAVDAALSMLGVLGEINTTLSAGNKTRVEIGIGIHSGNVIIGTVGFEERMDSTVLGDTVNLASRLESLTKFYGCSLIVSETTMELIGTENRHQVRELDLVSVKGRLEPLHIYEVFDGDRQNKREAKLESRDDLDQGIQLYRERRWEDALDCFENCNKIYPDDPLIQIYKGRCR</sequence>
<feature type="non-terminal residue" evidence="2">
    <location>
        <position position="1"/>
    </location>
</feature>
<accession>A0A383A7X1</accession>
<dbReference type="PANTHER" id="PTHR43081">
    <property type="entry name" value="ADENYLATE CYCLASE, TERMINAL-DIFFERENTIATION SPECIFIC-RELATED"/>
    <property type="match status" value="1"/>
</dbReference>
<feature type="non-terminal residue" evidence="2">
    <location>
        <position position="253"/>
    </location>
</feature>
<dbReference type="InterPro" id="IPR029787">
    <property type="entry name" value="Nucleotide_cyclase"/>
</dbReference>
<dbReference type="SUPFAM" id="SSF55073">
    <property type="entry name" value="Nucleotide cyclase"/>
    <property type="match status" value="1"/>
</dbReference>
<dbReference type="Pfam" id="PF00211">
    <property type="entry name" value="Guanylate_cyc"/>
    <property type="match status" value="1"/>
</dbReference>
<dbReference type="PROSITE" id="PS50125">
    <property type="entry name" value="GUANYLATE_CYCLASE_2"/>
    <property type="match status" value="1"/>
</dbReference>